<comment type="caution">
    <text evidence="2">The sequence shown here is derived from an EMBL/GenBank/DDBJ whole genome shotgun (WGS) entry which is preliminary data.</text>
</comment>
<dbReference type="RefSeq" id="WP_135090239.1">
    <property type="nucleotide sequence ID" value="NZ_SPDV01000069.1"/>
</dbReference>
<accession>A0A4Y8ZKK3</accession>
<protein>
    <recommendedName>
        <fullName evidence="4">Lipoprotein</fullName>
    </recommendedName>
</protein>
<sequence>MKSLLPIIGTALALGGCAAGSSDTAPTRDQEAFSREIAGLTASEPQSCIPVEQNEALTIVDTRTVVRRSGRTIWVNRLKADCPGLRPLATLIVEVHGGQYCRGDRVRGLDPGSTIPGPQCPLGDWTGYRREG</sequence>
<evidence type="ECO:0008006" key="4">
    <source>
        <dbReference type="Google" id="ProtNLM"/>
    </source>
</evidence>
<dbReference type="OrthoDB" id="7596589at2"/>
<dbReference type="Proteomes" id="UP000298213">
    <property type="component" value="Unassembled WGS sequence"/>
</dbReference>
<organism evidence="2 3">
    <name type="scientific">Sphingomonas parva</name>
    <dbReference type="NCBI Taxonomy" id="2555898"/>
    <lineage>
        <taxon>Bacteria</taxon>
        <taxon>Pseudomonadati</taxon>
        <taxon>Pseudomonadota</taxon>
        <taxon>Alphaproteobacteria</taxon>
        <taxon>Sphingomonadales</taxon>
        <taxon>Sphingomonadaceae</taxon>
        <taxon>Sphingomonas</taxon>
    </lineage>
</organism>
<dbReference type="EMBL" id="SPDV01000069">
    <property type="protein sequence ID" value="TFI56533.1"/>
    <property type="molecule type" value="Genomic_DNA"/>
</dbReference>
<evidence type="ECO:0000313" key="3">
    <source>
        <dbReference type="Proteomes" id="UP000298213"/>
    </source>
</evidence>
<name>A0A4Y8ZKK3_9SPHN</name>
<dbReference type="PROSITE" id="PS51257">
    <property type="entry name" value="PROKAR_LIPOPROTEIN"/>
    <property type="match status" value="1"/>
</dbReference>
<proteinExistence type="predicted"/>
<keyword evidence="3" id="KW-1185">Reference proteome</keyword>
<reference evidence="2 3" key="1">
    <citation type="submission" date="2019-03" db="EMBL/GenBank/DDBJ databases">
        <title>Genome sequence of Sphingomonas sp. 17J27-24.</title>
        <authorList>
            <person name="Kim M."/>
            <person name="Maeng S."/>
            <person name="Sathiyaraj S."/>
        </authorList>
    </citation>
    <scope>NUCLEOTIDE SEQUENCE [LARGE SCALE GENOMIC DNA]</scope>
    <source>
        <strain evidence="2 3">17J27-24</strain>
    </source>
</reference>
<evidence type="ECO:0000313" key="2">
    <source>
        <dbReference type="EMBL" id="TFI56533.1"/>
    </source>
</evidence>
<gene>
    <name evidence="2" type="ORF">E2493_19525</name>
</gene>
<feature type="region of interest" description="Disordered" evidence="1">
    <location>
        <begin position="112"/>
        <end position="132"/>
    </location>
</feature>
<dbReference type="AlphaFoldDB" id="A0A4Y8ZKK3"/>
<evidence type="ECO:0000256" key="1">
    <source>
        <dbReference type="SAM" id="MobiDB-lite"/>
    </source>
</evidence>